<dbReference type="OrthoDB" id="190787at2"/>
<proteinExistence type="predicted"/>
<dbReference type="PANTHER" id="PTHR24567:SF26">
    <property type="entry name" value="REGULATORY PROTEIN YEIL"/>
    <property type="match status" value="1"/>
</dbReference>
<dbReference type="AlphaFoldDB" id="A0A1C3RK33"/>
<keyword evidence="3" id="KW-0804">Transcription</keyword>
<dbReference type="GO" id="GO:0005829">
    <property type="term" value="C:cytosol"/>
    <property type="evidence" value="ECO:0007669"/>
    <property type="project" value="TreeGrafter"/>
</dbReference>
<keyword evidence="2" id="KW-0238">DNA-binding</keyword>
<name>A0A1C3RK33_9PROT</name>
<feature type="domain" description="Cyclic nucleotide-binding" evidence="4">
    <location>
        <begin position="11"/>
        <end position="131"/>
    </location>
</feature>
<dbReference type="PANTHER" id="PTHR24567">
    <property type="entry name" value="CRP FAMILY TRANSCRIPTIONAL REGULATORY PROTEIN"/>
    <property type="match status" value="1"/>
</dbReference>
<dbReference type="RefSeq" id="WP_069189663.1">
    <property type="nucleotide sequence ID" value="NZ_FLYE01000045.1"/>
</dbReference>
<sequence>MNMDILSRLPILMRLDASAVEKIAQLGEFQDLREGDVLCKEAQEAQGVIWIISGRIKTSVSLNEGEEAVVDILTKGRMLGLAEVCDGGAYCNTAQAIEKAKVFRLPAKAFQDLLSESFEFQMAVFARVSAEMRGAVKEINDLNLKNTSRRLGAYILGLTTKEEGQVTIDLPFGKKLLAARLAMKPESLSRALAKLKAIGVESKKNQIMIADVEALGEYCGLDDMVIEGEMA</sequence>
<evidence type="ECO:0000256" key="2">
    <source>
        <dbReference type="ARBA" id="ARBA00023125"/>
    </source>
</evidence>
<dbReference type="InterPro" id="IPR018490">
    <property type="entry name" value="cNMP-bd_dom_sf"/>
</dbReference>
<dbReference type="SUPFAM" id="SSF46785">
    <property type="entry name" value="Winged helix' DNA-binding domain"/>
    <property type="match status" value="1"/>
</dbReference>
<dbReference type="SUPFAM" id="SSF51206">
    <property type="entry name" value="cAMP-binding domain-like"/>
    <property type="match status" value="1"/>
</dbReference>
<evidence type="ECO:0000313" key="6">
    <source>
        <dbReference type="EMBL" id="SCA57650.1"/>
    </source>
</evidence>
<protein>
    <submittedName>
        <fullName evidence="6">Putative transcriptional activator protein fnrA</fullName>
    </submittedName>
</protein>
<dbReference type="Pfam" id="PF13545">
    <property type="entry name" value="HTH_Crp_2"/>
    <property type="match status" value="1"/>
</dbReference>
<dbReference type="GO" id="GO:0003700">
    <property type="term" value="F:DNA-binding transcription factor activity"/>
    <property type="evidence" value="ECO:0007669"/>
    <property type="project" value="TreeGrafter"/>
</dbReference>
<organism evidence="6 7">
    <name type="scientific">Candidatus Terasakiella magnetica</name>
    <dbReference type="NCBI Taxonomy" id="1867952"/>
    <lineage>
        <taxon>Bacteria</taxon>
        <taxon>Pseudomonadati</taxon>
        <taxon>Pseudomonadota</taxon>
        <taxon>Alphaproteobacteria</taxon>
        <taxon>Rhodospirillales</taxon>
        <taxon>Terasakiellaceae</taxon>
        <taxon>Terasakiella</taxon>
    </lineage>
</organism>
<dbReference type="CDD" id="cd00038">
    <property type="entry name" value="CAP_ED"/>
    <property type="match status" value="1"/>
</dbReference>
<feature type="domain" description="HTH crp-type" evidence="5">
    <location>
        <begin position="145"/>
        <end position="213"/>
    </location>
</feature>
<accession>A0A1C3RK33</accession>
<keyword evidence="1" id="KW-0805">Transcription regulation</keyword>
<dbReference type="Pfam" id="PF00027">
    <property type="entry name" value="cNMP_binding"/>
    <property type="match status" value="1"/>
</dbReference>
<dbReference type="InterPro" id="IPR050397">
    <property type="entry name" value="Env_Response_Regulators"/>
</dbReference>
<evidence type="ECO:0000313" key="7">
    <source>
        <dbReference type="Proteomes" id="UP000231658"/>
    </source>
</evidence>
<dbReference type="GO" id="GO:0003677">
    <property type="term" value="F:DNA binding"/>
    <property type="evidence" value="ECO:0007669"/>
    <property type="project" value="UniProtKB-KW"/>
</dbReference>
<dbReference type="Gene3D" id="2.60.120.10">
    <property type="entry name" value="Jelly Rolls"/>
    <property type="match status" value="1"/>
</dbReference>
<dbReference type="Gene3D" id="1.10.10.10">
    <property type="entry name" value="Winged helix-like DNA-binding domain superfamily/Winged helix DNA-binding domain"/>
    <property type="match status" value="1"/>
</dbReference>
<evidence type="ECO:0000256" key="3">
    <source>
        <dbReference type="ARBA" id="ARBA00023163"/>
    </source>
</evidence>
<dbReference type="SMART" id="SM00100">
    <property type="entry name" value="cNMP"/>
    <property type="match status" value="1"/>
</dbReference>
<dbReference type="STRING" id="1867952.MTBPR1_60163"/>
<keyword evidence="7" id="KW-1185">Reference proteome</keyword>
<dbReference type="InterPro" id="IPR036390">
    <property type="entry name" value="WH_DNA-bd_sf"/>
</dbReference>
<evidence type="ECO:0000259" key="4">
    <source>
        <dbReference type="PROSITE" id="PS50042"/>
    </source>
</evidence>
<dbReference type="InterPro" id="IPR036388">
    <property type="entry name" value="WH-like_DNA-bd_sf"/>
</dbReference>
<dbReference type="Proteomes" id="UP000231658">
    <property type="component" value="Unassembled WGS sequence"/>
</dbReference>
<evidence type="ECO:0000259" key="5">
    <source>
        <dbReference type="PROSITE" id="PS51063"/>
    </source>
</evidence>
<dbReference type="InterPro" id="IPR014710">
    <property type="entry name" value="RmlC-like_jellyroll"/>
</dbReference>
<dbReference type="PROSITE" id="PS51063">
    <property type="entry name" value="HTH_CRP_2"/>
    <property type="match status" value="1"/>
</dbReference>
<dbReference type="EMBL" id="FLYE01000045">
    <property type="protein sequence ID" value="SCA57650.1"/>
    <property type="molecule type" value="Genomic_DNA"/>
</dbReference>
<dbReference type="InterPro" id="IPR000595">
    <property type="entry name" value="cNMP-bd_dom"/>
</dbReference>
<dbReference type="PROSITE" id="PS50042">
    <property type="entry name" value="CNMP_BINDING_3"/>
    <property type="match status" value="1"/>
</dbReference>
<gene>
    <name evidence="6" type="ORF">MTBPR1_60163</name>
</gene>
<dbReference type="InterPro" id="IPR012318">
    <property type="entry name" value="HTH_CRP"/>
</dbReference>
<reference evidence="6 7" key="1">
    <citation type="submission" date="2016-07" db="EMBL/GenBank/DDBJ databases">
        <authorList>
            <person name="Lefevre C.T."/>
        </authorList>
    </citation>
    <scope>NUCLEOTIDE SEQUENCE [LARGE SCALE GENOMIC DNA]</scope>
    <source>
        <strain evidence="6">PR1</strain>
    </source>
</reference>
<evidence type="ECO:0000256" key="1">
    <source>
        <dbReference type="ARBA" id="ARBA00023015"/>
    </source>
</evidence>